<evidence type="ECO:0000313" key="4">
    <source>
        <dbReference type="EnsemblPlants" id="Kaladp0034s0208.1.v1.1"/>
    </source>
</evidence>
<feature type="domain" description="SMP" evidence="3">
    <location>
        <begin position="201"/>
        <end position="259"/>
    </location>
</feature>
<dbReference type="AlphaFoldDB" id="A0A7N0ZTW2"/>
<keyword evidence="2" id="KW-0677">Repeat</keyword>
<feature type="domain" description="SMP" evidence="3">
    <location>
        <begin position="136"/>
        <end position="193"/>
    </location>
</feature>
<evidence type="ECO:0000313" key="5">
    <source>
        <dbReference type="Proteomes" id="UP000594263"/>
    </source>
</evidence>
<evidence type="ECO:0000256" key="2">
    <source>
        <dbReference type="ARBA" id="ARBA00022737"/>
    </source>
</evidence>
<reference evidence="4" key="1">
    <citation type="submission" date="2021-01" db="UniProtKB">
        <authorList>
            <consortium name="EnsemblPlants"/>
        </authorList>
    </citation>
    <scope>IDENTIFICATION</scope>
</reference>
<evidence type="ECO:0000256" key="1">
    <source>
        <dbReference type="ARBA" id="ARBA00010733"/>
    </source>
</evidence>
<protein>
    <recommendedName>
        <fullName evidence="3">SMP domain-containing protein</fullName>
    </recommendedName>
</protein>
<feature type="domain" description="SMP" evidence="3">
    <location>
        <begin position="19"/>
        <end position="74"/>
    </location>
</feature>
<dbReference type="InterPro" id="IPR007011">
    <property type="entry name" value="LEA_SMP_dom"/>
</dbReference>
<accession>A0A7N0ZTW2</accession>
<dbReference type="Gramene" id="Kaladp0034s0208.1.v1.1">
    <property type="protein sequence ID" value="Kaladp0034s0208.1.v1.1"/>
    <property type="gene ID" value="Kaladp0034s0208.v1.1"/>
</dbReference>
<evidence type="ECO:0000259" key="3">
    <source>
        <dbReference type="Pfam" id="PF04927"/>
    </source>
</evidence>
<organism evidence="4 5">
    <name type="scientific">Kalanchoe fedtschenkoi</name>
    <name type="common">Lavender scallops</name>
    <name type="synonym">South American air plant</name>
    <dbReference type="NCBI Taxonomy" id="63787"/>
    <lineage>
        <taxon>Eukaryota</taxon>
        <taxon>Viridiplantae</taxon>
        <taxon>Streptophyta</taxon>
        <taxon>Embryophyta</taxon>
        <taxon>Tracheophyta</taxon>
        <taxon>Spermatophyta</taxon>
        <taxon>Magnoliopsida</taxon>
        <taxon>eudicotyledons</taxon>
        <taxon>Gunneridae</taxon>
        <taxon>Pentapetalae</taxon>
        <taxon>Saxifragales</taxon>
        <taxon>Crassulaceae</taxon>
        <taxon>Kalanchoe</taxon>
    </lineage>
</organism>
<sequence>MSQQQPRRVPEEELQGKPIKYGDVFPVQGELAEKPIAPQDAALMQTAESMILGQTQKGGTAAAMQAAATYNERAGLVGHGDISAAAGDEGVTVTEMDVPGGRIITEKVAGQVLGQYVQPVPVQNPEAAAVMDQSAITIGEALEAAVTTAGDKPIDQSDAAAIQAAEVRATGSNLLAPGGLASAAQSAATFNASVDVEDQKVKLGHLLTDATWKLPADKVVTRQDAEGVMGAELRNSPDLATHPGGVSAAIAAAARLNEAQVQEQAGGGHK</sequence>
<dbReference type="OMA" id="DADMMQT"/>
<proteinExistence type="inferred from homology"/>
<dbReference type="EnsemblPlants" id="Kaladp0034s0208.1.v1.1">
    <property type="protein sequence ID" value="Kaladp0034s0208.1.v1.1"/>
    <property type="gene ID" value="Kaladp0034s0208.v1.1"/>
</dbReference>
<dbReference type="InterPro" id="IPR042971">
    <property type="entry name" value="LEA_SMP"/>
</dbReference>
<name>A0A7N0ZTW2_KALFE</name>
<dbReference type="Pfam" id="PF04927">
    <property type="entry name" value="SMP"/>
    <property type="match status" value="3"/>
</dbReference>
<comment type="similarity">
    <text evidence="1">Belongs to the LEA type SMP family.</text>
</comment>
<dbReference type="PANTHER" id="PTHR31174">
    <property type="entry name" value="SEED MATURATION FAMILY PROTEIN"/>
    <property type="match status" value="1"/>
</dbReference>
<dbReference type="Proteomes" id="UP000594263">
    <property type="component" value="Unplaced"/>
</dbReference>
<keyword evidence="5" id="KW-1185">Reference proteome</keyword>
<dbReference type="PANTHER" id="PTHR31174:SF7">
    <property type="entry name" value="LATE EMBRYOGENESIS ABUNDANT PROTEIN 31-RELATED"/>
    <property type="match status" value="1"/>
</dbReference>